<comment type="caution">
    <text evidence="14">The sequence shown here is derived from an EMBL/GenBank/DDBJ whole genome shotgun (WGS) entry which is preliminary data.</text>
</comment>
<dbReference type="InterPro" id="IPR057739">
    <property type="entry name" value="Glyco_hydro_29_N"/>
</dbReference>
<evidence type="ECO:0000256" key="3">
    <source>
        <dbReference type="ARBA" id="ARBA00004071"/>
    </source>
</evidence>
<evidence type="ECO:0000256" key="9">
    <source>
        <dbReference type="ARBA" id="ARBA00023180"/>
    </source>
</evidence>
<keyword evidence="7 11" id="KW-0732">Signal</keyword>
<feature type="signal peptide" evidence="11">
    <location>
        <begin position="1"/>
        <end position="18"/>
    </location>
</feature>
<dbReference type="InterPro" id="IPR013780">
    <property type="entry name" value="Glyco_hydro_b"/>
</dbReference>
<dbReference type="EMBL" id="MU825401">
    <property type="protein sequence ID" value="KAJ7392497.1"/>
    <property type="molecule type" value="Genomic_DNA"/>
</dbReference>
<dbReference type="OrthoDB" id="6039950at2759"/>
<dbReference type="PANTHER" id="PTHR10030">
    <property type="entry name" value="ALPHA-L-FUCOSIDASE"/>
    <property type="match status" value="1"/>
</dbReference>
<evidence type="ECO:0000256" key="8">
    <source>
        <dbReference type="ARBA" id="ARBA00022801"/>
    </source>
</evidence>
<dbReference type="GO" id="GO:0006004">
    <property type="term" value="P:fucose metabolic process"/>
    <property type="evidence" value="ECO:0007669"/>
    <property type="project" value="InterPro"/>
</dbReference>
<dbReference type="PANTHER" id="PTHR10030:SF37">
    <property type="entry name" value="ALPHA-L-FUCOSIDASE-RELATED"/>
    <property type="match status" value="1"/>
</dbReference>
<evidence type="ECO:0000259" key="12">
    <source>
        <dbReference type="Pfam" id="PF01120"/>
    </source>
</evidence>
<organism evidence="14 15">
    <name type="scientific">Desmophyllum pertusum</name>
    <dbReference type="NCBI Taxonomy" id="174260"/>
    <lineage>
        <taxon>Eukaryota</taxon>
        <taxon>Metazoa</taxon>
        <taxon>Cnidaria</taxon>
        <taxon>Anthozoa</taxon>
        <taxon>Hexacorallia</taxon>
        <taxon>Scleractinia</taxon>
        <taxon>Caryophylliina</taxon>
        <taxon>Caryophylliidae</taxon>
        <taxon>Desmophyllum</taxon>
    </lineage>
</organism>
<sequence length="453" mass="52578">MDIVRFIFTISLLTLVHAYGRYQPTWESLDSRPLPSWYDEAKFGIFMHWGVYSVPSFGTEWFWYRWKHDKAPSFVEFMKNNYPPNFEYADFGPMFRAEFFDPEAWADLLTKSGARYYILTSKHHEGWTNWRSNVSWNWNSVDNGPHRDLVGELATAIRSKTNVTFGLYHSLYEWFNPLYLKDVANNFQTQDYVKEVLMPELYDLINTYKPDYLWSDGESGPDTYWQSREFLAWLYNDSPVKDTVVTNDRWCNNGCVCHHGGVYTCNDRYNPGKLQNHKWENALTVDKGSWGYRRDVDINSYLEINELLFELASTVSCGGNMLLNVGPTADGRIIPAFEERLLQMGEWLSVNGEAIYSTKPWRAQNDTVNKHVWYTSKADAVYAIVLEWPDTDELTLGAPISSNSTLVTMLGYEGKFVWKPASDKGGIMVHFPAIAVNQLPSKWAWVLKLENIK</sequence>
<comment type="subunit">
    <text evidence="5">Homotetramer.</text>
</comment>
<dbReference type="InterPro" id="IPR031919">
    <property type="entry name" value="Fucosidase_C"/>
</dbReference>
<dbReference type="SUPFAM" id="SSF51445">
    <property type="entry name" value="(Trans)glycosidases"/>
    <property type="match status" value="1"/>
</dbReference>
<dbReference type="GO" id="GO:0016139">
    <property type="term" value="P:glycoside catabolic process"/>
    <property type="evidence" value="ECO:0007669"/>
    <property type="project" value="TreeGrafter"/>
</dbReference>
<dbReference type="InterPro" id="IPR000933">
    <property type="entry name" value="Glyco_hydro_29"/>
</dbReference>
<evidence type="ECO:0000313" key="15">
    <source>
        <dbReference type="Proteomes" id="UP001163046"/>
    </source>
</evidence>
<keyword evidence="15" id="KW-1185">Reference proteome</keyword>
<dbReference type="PRINTS" id="PR00741">
    <property type="entry name" value="GLHYDRLASE29"/>
</dbReference>
<name>A0A9X0A304_9CNID</name>
<evidence type="ECO:0000256" key="10">
    <source>
        <dbReference type="ARBA" id="ARBA00023295"/>
    </source>
</evidence>
<dbReference type="Gene3D" id="3.20.20.80">
    <property type="entry name" value="Glycosidases"/>
    <property type="match status" value="1"/>
</dbReference>
<dbReference type="Gene3D" id="2.60.40.1180">
    <property type="entry name" value="Golgi alpha-mannosidase II"/>
    <property type="match status" value="1"/>
</dbReference>
<feature type="domain" description="Alpha-L-fucosidase C-terminal" evidence="13">
    <location>
        <begin position="364"/>
        <end position="450"/>
    </location>
</feature>
<comment type="catalytic activity">
    <reaction evidence="1">
        <text>a neolactoside IV(2)-alpha-Fuc-nLc4Cer(d18:1(4E)) + H2O = a neolactoside nLc4Cer(d18:1(4E)) + L-fucose</text>
        <dbReference type="Rhea" id="RHEA:48224"/>
        <dbReference type="ChEBI" id="CHEBI:2181"/>
        <dbReference type="ChEBI" id="CHEBI:15377"/>
        <dbReference type="ChEBI" id="CHEBI:17006"/>
        <dbReference type="ChEBI" id="CHEBI:28691"/>
    </reaction>
    <physiologicalReaction direction="left-to-right" evidence="1">
        <dbReference type="Rhea" id="RHEA:48225"/>
    </physiologicalReaction>
</comment>
<dbReference type="SMART" id="SM00812">
    <property type="entry name" value="Alpha_L_fucos"/>
    <property type="match status" value="1"/>
</dbReference>
<feature type="domain" description="Glycoside hydrolase family 29 N-terminal" evidence="12">
    <location>
        <begin position="17"/>
        <end position="353"/>
    </location>
</feature>
<reference evidence="14" key="1">
    <citation type="submission" date="2023-01" db="EMBL/GenBank/DDBJ databases">
        <title>Genome assembly of the deep-sea coral Lophelia pertusa.</title>
        <authorList>
            <person name="Herrera S."/>
            <person name="Cordes E."/>
        </authorList>
    </citation>
    <scope>NUCLEOTIDE SEQUENCE</scope>
    <source>
        <strain evidence="14">USNM1676648</strain>
        <tissue evidence="14">Polyp</tissue>
    </source>
</reference>
<evidence type="ECO:0000313" key="14">
    <source>
        <dbReference type="EMBL" id="KAJ7392497.1"/>
    </source>
</evidence>
<accession>A0A9X0A304</accession>
<evidence type="ECO:0000256" key="11">
    <source>
        <dbReference type="PIRNR" id="PIRNR001092"/>
    </source>
</evidence>
<gene>
    <name evidence="14" type="primary">FUCA1_5</name>
    <name evidence="14" type="ORF">OS493_012165</name>
</gene>
<keyword evidence="8 11" id="KW-0378">Hydrolase</keyword>
<comment type="similarity">
    <text evidence="4 11">Belongs to the glycosyl hydrolase 29 family.</text>
</comment>
<protein>
    <recommendedName>
        <fullName evidence="6">alpha-L-fucosidase</fullName>
        <ecNumber evidence="6">3.2.1.51</ecNumber>
    </recommendedName>
</protein>
<feature type="chain" id="PRO_5041032986" description="alpha-L-fucosidase" evidence="11">
    <location>
        <begin position="19"/>
        <end position="453"/>
    </location>
</feature>
<dbReference type="Proteomes" id="UP001163046">
    <property type="component" value="Unassembled WGS sequence"/>
</dbReference>
<dbReference type="InterPro" id="IPR017853">
    <property type="entry name" value="GH"/>
</dbReference>
<dbReference type="GO" id="GO:0004560">
    <property type="term" value="F:alpha-L-fucosidase activity"/>
    <property type="evidence" value="ECO:0007669"/>
    <property type="project" value="UniProtKB-EC"/>
</dbReference>
<proteinExistence type="inferred from homology"/>
<evidence type="ECO:0000256" key="5">
    <source>
        <dbReference type="ARBA" id="ARBA00011881"/>
    </source>
</evidence>
<dbReference type="AlphaFoldDB" id="A0A9X0A304"/>
<evidence type="ECO:0000256" key="7">
    <source>
        <dbReference type="ARBA" id="ARBA00022729"/>
    </source>
</evidence>
<dbReference type="EC" id="3.2.1.51" evidence="6"/>
<dbReference type="PIRSF" id="PIRSF001092">
    <property type="entry name" value="Alpha-L-fucosidase"/>
    <property type="match status" value="1"/>
</dbReference>
<dbReference type="Pfam" id="PF01120">
    <property type="entry name" value="Alpha_L_fucos"/>
    <property type="match status" value="1"/>
</dbReference>
<comment type="catalytic activity">
    <reaction evidence="2">
        <text>a neolactoside IV(2)-alpha-Fuc-nLc4Cer(d18:0) + H2O = a neolactoside nLc4Cer(d18:0) + L-fucose</text>
        <dbReference type="Rhea" id="RHEA:49308"/>
        <dbReference type="ChEBI" id="CHEBI:2181"/>
        <dbReference type="ChEBI" id="CHEBI:15377"/>
        <dbReference type="ChEBI" id="CHEBI:91119"/>
        <dbReference type="ChEBI" id="CHEBI:91121"/>
    </reaction>
    <physiologicalReaction direction="left-to-right" evidence="2">
        <dbReference type="Rhea" id="RHEA:49309"/>
    </physiologicalReaction>
</comment>
<dbReference type="InterPro" id="IPR016286">
    <property type="entry name" value="FUC_metazoa-typ"/>
</dbReference>
<comment type="function">
    <text evidence="3">Alpha-L-fucosidase is responsible for hydrolyzing the alpha-1,6-linked fucose joined to the reducing-end N-acetylglucosamine of the carbohydrate moieties of glycoproteins.</text>
</comment>
<dbReference type="Pfam" id="PF16757">
    <property type="entry name" value="Fucosidase_C"/>
    <property type="match status" value="1"/>
</dbReference>
<keyword evidence="9" id="KW-0325">Glycoprotein</keyword>
<dbReference type="FunFam" id="2.60.40.1180:FF:000013">
    <property type="entry name" value="Alpha-L-fucosidase"/>
    <property type="match status" value="1"/>
</dbReference>
<evidence type="ECO:0000256" key="4">
    <source>
        <dbReference type="ARBA" id="ARBA00007951"/>
    </source>
</evidence>
<keyword evidence="10 11" id="KW-0326">Glycosidase</keyword>
<evidence type="ECO:0000256" key="6">
    <source>
        <dbReference type="ARBA" id="ARBA00012662"/>
    </source>
</evidence>
<dbReference type="GO" id="GO:0005764">
    <property type="term" value="C:lysosome"/>
    <property type="evidence" value="ECO:0007669"/>
    <property type="project" value="TreeGrafter"/>
</dbReference>
<dbReference type="FunFam" id="3.20.20.80:FF:000027">
    <property type="entry name" value="Alpha-L-fucosidase"/>
    <property type="match status" value="1"/>
</dbReference>
<evidence type="ECO:0000256" key="1">
    <source>
        <dbReference type="ARBA" id="ARBA00000321"/>
    </source>
</evidence>
<evidence type="ECO:0000256" key="2">
    <source>
        <dbReference type="ARBA" id="ARBA00000419"/>
    </source>
</evidence>
<evidence type="ECO:0000259" key="13">
    <source>
        <dbReference type="Pfam" id="PF16757"/>
    </source>
</evidence>